<feature type="compositionally biased region" description="Basic residues" evidence="2">
    <location>
        <begin position="311"/>
        <end position="323"/>
    </location>
</feature>
<dbReference type="InterPro" id="IPR011989">
    <property type="entry name" value="ARM-like"/>
</dbReference>
<dbReference type="AlphaFoldDB" id="A0AAV2QNX1"/>
<dbReference type="Proteomes" id="UP001497623">
    <property type="component" value="Unassembled WGS sequence"/>
</dbReference>
<dbReference type="EMBL" id="CAXKWB010008395">
    <property type="protein sequence ID" value="CAL4091003.1"/>
    <property type="molecule type" value="Genomic_DNA"/>
</dbReference>
<dbReference type="Pfam" id="PF13251">
    <property type="entry name" value="DUF4042"/>
    <property type="match status" value="1"/>
</dbReference>
<feature type="non-terminal residue" evidence="4">
    <location>
        <position position="1128"/>
    </location>
</feature>
<evidence type="ECO:0000256" key="1">
    <source>
        <dbReference type="ARBA" id="ARBA00015263"/>
    </source>
</evidence>
<evidence type="ECO:0000259" key="3">
    <source>
        <dbReference type="Pfam" id="PF13251"/>
    </source>
</evidence>
<feature type="compositionally biased region" description="Low complexity" evidence="2">
    <location>
        <begin position="301"/>
        <end position="310"/>
    </location>
</feature>
<protein>
    <recommendedName>
        <fullName evidence="1">HEAT repeat-containing protein 6</fullName>
    </recommendedName>
</protein>
<dbReference type="Gene3D" id="1.25.10.10">
    <property type="entry name" value="Leucine-rich Repeat Variant"/>
    <property type="match status" value="1"/>
</dbReference>
<evidence type="ECO:0000313" key="4">
    <source>
        <dbReference type="EMBL" id="CAL4091003.1"/>
    </source>
</evidence>
<reference evidence="4 5" key="1">
    <citation type="submission" date="2024-05" db="EMBL/GenBank/DDBJ databases">
        <authorList>
            <person name="Wallberg A."/>
        </authorList>
    </citation>
    <scope>NUCLEOTIDE SEQUENCE [LARGE SCALE GENOMIC DNA]</scope>
</reference>
<comment type="caution">
    <text evidence="4">The sequence shown here is derived from an EMBL/GenBank/DDBJ whole genome shotgun (WGS) entry which is preliminary data.</text>
</comment>
<feature type="region of interest" description="Disordered" evidence="2">
    <location>
        <begin position="1"/>
        <end position="40"/>
    </location>
</feature>
<feature type="compositionally biased region" description="Polar residues" evidence="2">
    <location>
        <begin position="1"/>
        <end position="13"/>
    </location>
</feature>
<evidence type="ECO:0000313" key="5">
    <source>
        <dbReference type="Proteomes" id="UP001497623"/>
    </source>
</evidence>
<dbReference type="InterPro" id="IPR016024">
    <property type="entry name" value="ARM-type_fold"/>
</dbReference>
<dbReference type="PANTHER" id="PTHR13366:SF0">
    <property type="entry name" value="HEAT REPEAT-CONTAINING PROTEIN 6"/>
    <property type="match status" value="1"/>
</dbReference>
<sequence length="1128" mass="123654">MSSTAHCARSQITFRGRDSSDEEDKLPRPKKPLPKPKKHHFHEVSGKYSVLRVTPWTDQSTGVQMVQKCVSGIIMPSSSQAGHISQLLTALLKHQGSLPVSVDLLEEVVNWLSRALSHCLSSKSDDSQLGLEILKALQAALRDASDHSDEVYISLAGACGSLIYTLESAKVSWYHKVLSMNCLHLLTYVSPEAVTTGVRESTDLKYRGKVKTNQKLVFEHIVKGTQKPCRKAIYLGLTASTLSVLYNLAVCAPGDVLGNIIVSACRPFVFYGLPGVAHKELFQNSTNAVLSIPIVTAGTESDSSTRSYTNRNRRKRLRRKRAQPSRSTPDSPGGLGRPVTDLEDVGLQSSAVAPPATALDSVALKPEWSQQAHKGAQKANQSYKISVLDGSSGMSATSGSEETDLSDLEAVGEKETVLLPRVRQCALQAINSVIDKVSGQHKFSFWAPLVCASPSLLTSVLKDPSPAVRCQALQVINTFLRDSHQVLSMAGDDSEMRGSFTGLGQQLGTSLRELHRCLTLALLSEKFPGALVRTLKTIELLVQNVNYSRFKAGLLTKIVTHVKYFMRYKEAIVRANAFSVMVSVLMIKPKVEELSSILLRFQSPAPAILSQPPHVAPPQPQEEELPGDDLEDDGLDGHLESLNLVSEDEGEEVTNKDGSVVSWLIQRCMDSLLTPEHQAHHGIYIQVQLQSLKVLGALVSEHLHLIHQSLPLIQHVISVCIQATQNARVDESVAWRDENHSMRSNSEPANLYETDPSLTSPDPGVVVEHSYALLGQLLVSVKTEMEKPQPVLTTTQAQQLWLWTLQEPLYPLLKKFSASQEDHEESNSSYGSTVDQLKQNIAAANILSHLSEKLAVPVISQLSSTAATCIKDLLEEEDVTSGVLQGTVLVALLWLAMVPDLSKAGGYSKWVAAESNAQLSDDALLVTTAVNLQKESDEVYNTSSRTNCYKEVVSSNVRDELDNVDIRAKFDRCKISVHRTSVISGNDANVSPTFEPTGNLALLTNATDDTIESPKAGSSMQAFWAYKDLLLKIPNIGEISAKAKKHKSPALLTIATLVECPIKYEVSMPDRDMISFSDLEMHERQYAELNSCLFTDLTCPKPFPGMADTPDHRDLWLEVLIWALSELV</sequence>
<feature type="compositionally biased region" description="Acidic residues" evidence="2">
    <location>
        <begin position="621"/>
        <end position="632"/>
    </location>
</feature>
<feature type="domain" description="DUF4042" evidence="3">
    <location>
        <begin position="421"/>
        <end position="588"/>
    </location>
</feature>
<evidence type="ECO:0000256" key="2">
    <source>
        <dbReference type="SAM" id="MobiDB-lite"/>
    </source>
</evidence>
<accession>A0AAV2QNX1</accession>
<dbReference type="PANTHER" id="PTHR13366">
    <property type="entry name" value="MALARIA ANTIGEN-RELATED"/>
    <property type="match status" value="1"/>
</dbReference>
<feature type="region of interest" description="Disordered" evidence="2">
    <location>
        <begin position="610"/>
        <end position="632"/>
    </location>
</feature>
<keyword evidence="5" id="KW-1185">Reference proteome</keyword>
<dbReference type="InterPro" id="IPR052107">
    <property type="entry name" value="HEAT6"/>
</dbReference>
<dbReference type="InterPro" id="IPR025283">
    <property type="entry name" value="DUF4042"/>
</dbReference>
<proteinExistence type="predicted"/>
<gene>
    <name evidence="4" type="ORF">MNOR_LOCUS14174</name>
</gene>
<feature type="region of interest" description="Disordered" evidence="2">
    <location>
        <begin position="300"/>
        <end position="341"/>
    </location>
</feature>
<organism evidence="4 5">
    <name type="scientific">Meganyctiphanes norvegica</name>
    <name type="common">Northern krill</name>
    <name type="synonym">Thysanopoda norvegica</name>
    <dbReference type="NCBI Taxonomy" id="48144"/>
    <lineage>
        <taxon>Eukaryota</taxon>
        <taxon>Metazoa</taxon>
        <taxon>Ecdysozoa</taxon>
        <taxon>Arthropoda</taxon>
        <taxon>Crustacea</taxon>
        <taxon>Multicrustacea</taxon>
        <taxon>Malacostraca</taxon>
        <taxon>Eumalacostraca</taxon>
        <taxon>Eucarida</taxon>
        <taxon>Euphausiacea</taxon>
        <taxon>Euphausiidae</taxon>
        <taxon>Meganyctiphanes</taxon>
    </lineage>
</organism>
<name>A0AAV2QNX1_MEGNR</name>
<feature type="compositionally biased region" description="Basic residues" evidence="2">
    <location>
        <begin position="28"/>
        <end position="40"/>
    </location>
</feature>
<dbReference type="SUPFAM" id="SSF48371">
    <property type="entry name" value="ARM repeat"/>
    <property type="match status" value="1"/>
</dbReference>